<evidence type="ECO:0000256" key="10">
    <source>
        <dbReference type="SAM" id="Phobius"/>
    </source>
</evidence>
<evidence type="ECO:0000256" key="1">
    <source>
        <dbReference type="ARBA" id="ARBA00004651"/>
    </source>
</evidence>
<gene>
    <name evidence="12" type="ORF">LZ536_11085</name>
</gene>
<feature type="transmembrane region" description="Helical" evidence="10">
    <location>
        <begin position="138"/>
        <end position="161"/>
    </location>
</feature>
<evidence type="ECO:0000313" key="13">
    <source>
        <dbReference type="Proteomes" id="UP001165363"/>
    </source>
</evidence>
<dbReference type="EMBL" id="JAMGBD010000002">
    <property type="protein sequence ID" value="MCL6684437.1"/>
    <property type="molecule type" value="Genomic_DNA"/>
</dbReference>
<dbReference type="CDD" id="cd00130">
    <property type="entry name" value="PAS"/>
    <property type="match status" value="1"/>
</dbReference>
<dbReference type="SUPFAM" id="SSF55785">
    <property type="entry name" value="PYP-like sensor domain (PAS domain)"/>
    <property type="match status" value="1"/>
</dbReference>
<keyword evidence="6 10" id="KW-1133">Transmembrane helix</keyword>
<feature type="domain" description="Histidine kinase" evidence="11">
    <location>
        <begin position="427"/>
        <end position="625"/>
    </location>
</feature>
<protein>
    <submittedName>
        <fullName evidence="12">MASE1 domain-containing protein</fullName>
    </submittedName>
</protein>
<keyword evidence="13" id="KW-1185">Reference proteome</keyword>
<dbReference type="PANTHER" id="PTHR24421">
    <property type="entry name" value="NITRATE/NITRITE SENSOR PROTEIN NARX-RELATED"/>
    <property type="match status" value="1"/>
</dbReference>
<dbReference type="SMART" id="SM00091">
    <property type="entry name" value="PAS"/>
    <property type="match status" value="1"/>
</dbReference>
<accession>A0ABT0RP53</accession>
<dbReference type="Gene3D" id="3.30.450.20">
    <property type="entry name" value="PAS domain"/>
    <property type="match status" value="1"/>
</dbReference>
<keyword evidence="5" id="KW-0418">Kinase</keyword>
<name>A0ABT0RP53_9SPHN</name>
<evidence type="ECO:0000259" key="11">
    <source>
        <dbReference type="PROSITE" id="PS50109"/>
    </source>
</evidence>
<keyword evidence="9" id="KW-0175">Coiled coil</keyword>
<dbReference type="InterPro" id="IPR050482">
    <property type="entry name" value="Sensor_HK_TwoCompSys"/>
</dbReference>
<dbReference type="PROSITE" id="PS50109">
    <property type="entry name" value="HIS_KIN"/>
    <property type="match status" value="1"/>
</dbReference>
<dbReference type="InterPro" id="IPR036890">
    <property type="entry name" value="HATPase_C_sf"/>
</dbReference>
<dbReference type="Pfam" id="PF07730">
    <property type="entry name" value="HisKA_3"/>
    <property type="match status" value="1"/>
</dbReference>
<feature type="transmembrane region" description="Helical" evidence="10">
    <location>
        <begin position="254"/>
        <end position="274"/>
    </location>
</feature>
<keyword evidence="2" id="KW-1003">Cell membrane</keyword>
<feature type="transmembrane region" description="Helical" evidence="10">
    <location>
        <begin position="15"/>
        <end position="33"/>
    </location>
</feature>
<sequence length="632" mass="68476">MSALVGTLLSVPPSGFAIIWPATAFLVSTFLIIAPSRWWLCVAAVIPTHFYIAATLQPGAPIPVVVTQIGGNLILALATVVAVQKAVGARVRFDSFSTLVTFILVAGLGVPAVVNSLILAVHLSTGWTHDFWLAWRQWMIAGIFPTITIPPVLVLAANGRLTGQPSASPSPRLELLLLIALLFAFSFEAFGAAANTTSWPALFLAPFPFLIWAAVRLGVGGTSVSLLVLASATIVQALWHHGPFALQSPARDVISLQAFLVTISIPLILLAALMDERRWTAALLRLSEARMNVVASATDTGLWQWDSGTKSLWASDHCREMFGLGAGDGQTPMSFLASVHPLDRQRFEAAIKLALSSTEQLPAQDFRIGNESEARWLQLQVHSELGSDNKMQVSGVFRDVTERVLAHLEAEELRRRLANLKEDERRRIAEELHDSTAQHLVAAKLNLSSLKTRVRAPETRGILALGLKSLHEALMEVRTFSYLLHPPQLGRIGLSGVLRQYVPGFASRTGVTASLRVNPLADLLSAEQQHAILRITQESLSNVHRHARASNVTVAVRCISDVVHLVVSDDGKGIQFNNGRELGERLRLGVGLPGMAARVQQLGGRMDVDRRVRGTTVHVAIPLAYGSGGQVR</sequence>
<keyword evidence="7" id="KW-0902">Two-component regulatory system</keyword>
<feature type="transmembrane region" description="Helical" evidence="10">
    <location>
        <begin position="95"/>
        <end position="118"/>
    </location>
</feature>
<evidence type="ECO:0000313" key="12">
    <source>
        <dbReference type="EMBL" id="MCL6684437.1"/>
    </source>
</evidence>
<dbReference type="InterPro" id="IPR007895">
    <property type="entry name" value="MASE1"/>
</dbReference>
<evidence type="ECO:0000256" key="9">
    <source>
        <dbReference type="SAM" id="Coils"/>
    </source>
</evidence>
<organism evidence="12 13">
    <name type="scientific">Sphingomonas alba</name>
    <dbReference type="NCBI Taxonomy" id="2908208"/>
    <lineage>
        <taxon>Bacteria</taxon>
        <taxon>Pseudomonadati</taxon>
        <taxon>Pseudomonadota</taxon>
        <taxon>Alphaproteobacteria</taxon>
        <taxon>Sphingomonadales</taxon>
        <taxon>Sphingomonadaceae</taxon>
        <taxon>Sphingomonas</taxon>
    </lineage>
</organism>
<dbReference type="Gene3D" id="3.30.565.10">
    <property type="entry name" value="Histidine kinase-like ATPase, C-terminal domain"/>
    <property type="match status" value="1"/>
</dbReference>
<feature type="coiled-coil region" evidence="9">
    <location>
        <begin position="403"/>
        <end position="430"/>
    </location>
</feature>
<dbReference type="PANTHER" id="PTHR24421:SF58">
    <property type="entry name" value="SIGNAL TRANSDUCTION HISTIDINE-PROTEIN KINASE_PHOSPHATASE UHPB"/>
    <property type="match status" value="1"/>
</dbReference>
<feature type="transmembrane region" description="Helical" evidence="10">
    <location>
        <begin position="62"/>
        <end position="83"/>
    </location>
</feature>
<comment type="caution">
    <text evidence="12">The sequence shown here is derived from an EMBL/GenBank/DDBJ whole genome shotgun (WGS) entry which is preliminary data.</text>
</comment>
<keyword evidence="3" id="KW-0808">Transferase</keyword>
<evidence type="ECO:0000256" key="4">
    <source>
        <dbReference type="ARBA" id="ARBA00022692"/>
    </source>
</evidence>
<dbReference type="Pfam" id="PF02518">
    <property type="entry name" value="HATPase_c"/>
    <property type="match status" value="1"/>
</dbReference>
<dbReference type="InterPro" id="IPR011712">
    <property type="entry name" value="Sig_transdc_His_kin_sub3_dim/P"/>
</dbReference>
<dbReference type="Proteomes" id="UP001165363">
    <property type="component" value="Unassembled WGS sequence"/>
</dbReference>
<dbReference type="CDD" id="cd16917">
    <property type="entry name" value="HATPase_UhpB-NarQ-NarX-like"/>
    <property type="match status" value="1"/>
</dbReference>
<dbReference type="InterPro" id="IPR000014">
    <property type="entry name" value="PAS"/>
</dbReference>
<keyword evidence="8 10" id="KW-0472">Membrane</keyword>
<dbReference type="InterPro" id="IPR005467">
    <property type="entry name" value="His_kinase_dom"/>
</dbReference>
<dbReference type="Gene3D" id="1.20.5.1930">
    <property type="match status" value="1"/>
</dbReference>
<evidence type="ECO:0000256" key="6">
    <source>
        <dbReference type="ARBA" id="ARBA00022989"/>
    </source>
</evidence>
<feature type="transmembrane region" description="Helical" evidence="10">
    <location>
        <begin position="38"/>
        <end position="56"/>
    </location>
</feature>
<evidence type="ECO:0000256" key="5">
    <source>
        <dbReference type="ARBA" id="ARBA00022777"/>
    </source>
</evidence>
<keyword evidence="4 10" id="KW-0812">Transmembrane</keyword>
<comment type="subcellular location">
    <subcellularLocation>
        <location evidence="1">Cell membrane</location>
        <topology evidence="1">Multi-pass membrane protein</topology>
    </subcellularLocation>
</comment>
<proteinExistence type="predicted"/>
<evidence type="ECO:0000256" key="2">
    <source>
        <dbReference type="ARBA" id="ARBA00022475"/>
    </source>
</evidence>
<evidence type="ECO:0000256" key="7">
    <source>
        <dbReference type="ARBA" id="ARBA00023012"/>
    </source>
</evidence>
<dbReference type="InterPro" id="IPR003594">
    <property type="entry name" value="HATPase_dom"/>
</dbReference>
<evidence type="ECO:0000256" key="3">
    <source>
        <dbReference type="ARBA" id="ARBA00022679"/>
    </source>
</evidence>
<dbReference type="SMART" id="SM00387">
    <property type="entry name" value="HATPase_c"/>
    <property type="match status" value="1"/>
</dbReference>
<reference evidence="12" key="1">
    <citation type="submission" date="2022-05" db="EMBL/GenBank/DDBJ databases">
        <authorList>
            <person name="Jo J.-H."/>
            <person name="Im W.-T."/>
        </authorList>
    </citation>
    <scope>NUCLEOTIDE SEQUENCE</scope>
    <source>
        <strain evidence="12">SE158</strain>
    </source>
</reference>
<evidence type="ECO:0000256" key="8">
    <source>
        <dbReference type="ARBA" id="ARBA00023136"/>
    </source>
</evidence>
<dbReference type="Pfam" id="PF05231">
    <property type="entry name" value="MASE1"/>
    <property type="match status" value="1"/>
</dbReference>
<dbReference type="SUPFAM" id="SSF55874">
    <property type="entry name" value="ATPase domain of HSP90 chaperone/DNA topoisomerase II/histidine kinase"/>
    <property type="match status" value="1"/>
</dbReference>
<dbReference type="InterPro" id="IPR035965">
    <property type="entry name" value="PAS-like_dom_sf"/>
</dbReference>
<feature type="transmembrane region" description="Helical" evidence="10">
    <location>
        <begin position="173"/>
        <end position="193"/>
    </location>
</feature>